<gene>
    <name evidence="1" type="ordered locus">TASI_0471</name>
</gene>
<dbReference type="STRING" id="1008459.TASI_0471"/>
<sequence length="62" mass="6595">MTWSLSPILDVLPISWAASNSGVIETFSNTTHCAYGLFTLTSLLSSSVTIFLSPNIYIGAAI</sequence>
<keyword evidence="2" id="KW-1185">Reference proteome</keyword>
<dbReference type="AlphaFoldDB" id="G4QCW6"/>
<organism evidence="1 2">
    <name type="scientific">Taylorella asinigenitalis (strain MCE3)</name>
    <dbReference type="NCBI Taxonomy" id="1008459"/>
    <lineage>
        <taxon>Bacteria</taxon>
        <taxon>Pseudomonadati</taxon>
        <taxon>Pseudomonadota</taxon>
        <taxon>Betaproteobacteria</taxon>
        <taxon>Burkholderiales</taxon>
        <taxon>Alcaligenaceae</taxon>
        <taxon>Taylorella</taxon>
    </lineage>
</organism>
<dbReference type="Proteomes" id="UP000009284">
    <property type="component" value="Chromosome"/>
</dbReference>
<dbReference type="KEGG" id="tas:TASI_0471"/>
<dbReference type="EMBL" id="CP003059">
    <property type="protein sequence ID" value="AEP36246.1"/>
    <property type="molecule type" value="Genomic_DNA"/>
</dbReference>
<reference key="1">
    <citation type="submission" date="2011-09" db="EMBL/GenBank/DDBJ databases">
        <title>Genomic characterization of the Taylorella genus.</title>
        <authorList>
            <person name="Hebert L."/>
            <person name="Moumen B."/>
            <person name="Pons N."/>
            <person name="Duquesne F."/>
            <person name="Breuil M.-F."/>
            <person name="Goux D."/>
            <person name="Batto J.-M."/>
            <person name="Renault P."/>
            <person name="Laugier C."/>
            <person name="Petry S."/>
        </authorList>
    </citation>
    <scope>NUCLEOTIDE SEQUENCE</scope>
    <source>
        <strain>MCE3</strain>
    </source>
</reference>
<reference evidence="1 2" key="2">
    <citation type="journal article" date="2012" name="PLoS ONE">
        <title>Genomic characterization of the taylorella genus.</title>
        <authorList>
            <person name="Hebert L."/>
            <person name="Moumen B."/>
            <person name="Pons N."/>
            <person name="Duquesne F."/>
            <person name="Breuil M.F."/>
            <person name="Goux D."/>
            <person name="Batto J.M."/>
            <person name="Laugier C."/>
            <person name="Renault P."/>
            <person name="Petry S."/>
        </authorList>
    </citation>
    <scope>NUCLEOTIDE SEQUENCE [LARGE SCALE GENOMIC DNA]</scope>
    <source>
        <strain evidence="1 2">MCE3</strain>
    </source>
</reference>
<dbReference type="HOGENOM" id="CLU_2902754_0_0_4"/>
<evidence type="ECO:0000313" key="2">
    <source>
        <dbReference type="Proteomes" id="UP000009284"/>
    </source>
</evidence>
<protein>
    <submittedName>
        <fullName evidence="1">Uncharacterized protein</fullName>
    </submittedName>
</protein>
<accession>G4QCW6</accession>
<proteinExistence type="predicted"/>
<name>G4QCW6_TAYAM</name>
<evidence type="ECO:0000313" key="1">
    <source>
        <dbReference type="EMBL" id="AEP36246.1"/>
    </source>
</evidence>